<gene>
    <name evidence="3" type="ORF">SAMN04489720_0833</name>
</gene>
<dbReference type="RefSeq" id="WP_172802247.1">
    <property type="nucleotide sequence ID" value="NZ_LT629695.1"/>
</dbReference>
<evidence type="ECO:0000313" key="4">
    <source>
        <dbReference type="Proteomes" id="UP000198822"/>
    </source>
</evidence>
<dbReference type="SUPFAM" id="SSF53254">
    <property type="entry name" value="Phosphoglycerate mutase-like"/>
    <property type="match status" value="1"/>
</dbReference>
<dbReference type="Pfam" id="PF00300">
    <property type="entry name" value="His_Phos_1"/>
    <property type="match status" value="1"/>
</dbReference>
<dbReference type="AlphaFoldDB" id="A0A1G8BBI0"/>
<protein>
    <submittedName>
        <fullName evidence="3">8-oxo-dGTP diphosphatase</fullName>
    </submittedName>
</protein>
<dbReference type="InterPro" id="IPR051325">
    <property type="entry name" value="Nudix_hydrolase_domain"/>
</dbReference>
<dbReference type="InterPro" id="IPR029033">
    <property type="entry name" value="His_PPase_superfam"/>
</dbReference>
<proteinExistence type="predicted"/>
<accession>A0A1G8BBI0</accession>
<dbReference type="STRING" id="399736.SAMN04489720_0833"/>
<dbReference type="PROSITE" id="PS51462">
    <property type="entry name" value="NUDIX"/>
    <property type="match status" value="1"/>
</dbReference>
<dbReference type="PROSITE" id="PS00893">
    <property type="entry name" value="NUDIX_BOX"/>
    <property type="match status" value="1"/>
</dbReference>
<evidence type="ECO:0000313" key="3">
    <source>
        <dbReference type="EMBL" id="SDH30393.1"/>
    </source>
</evidence>
<dbReference type="Pfam" id="PF00293">
    <property type="entry name" value="NUDIX"/>
    <property type="match status" value="1"/>
</dbReference>
<keyword evidence="4" id="KW-1185">Reference proteome</keyword>
<name>A0A1G8BBI0_9MICO</name>
<dbReference type="CDD" id="cd07067">
    <property type="entry name" value="HP_PGM_like"/>
    <property type="match status" value="1"/>
</dbReference>
<keyword evidence="1" id="KW-0378">Hydrolase</keyword>
<evidence type="ECO:0000256" key="1">
    <source>
        <dbReference type="ARBA" id="ARBA00022801"/>
    </source>
</evidence>
<dbReference type="InterPro" id="IPR020084">
    <property type="entry name" value="NUDIX_hydrolase_CS"/>
</dbReference>
<reference evidence="4" key="1">
    <citation type="submission" date="2016-10" db="EMBL/GenBank/DDBJ databases">
        <authorList>
            <person name="Varghese N."/>
            <person name="Submissions S."/>
        </authorList>
    </citation>
    <scope>NUCLEOTIDE SEQUENCE [LARGE SCALE GENOMIC DNA]</scope>
    <source>
        <strain evidence="4">DSM 22002</strain>
    </source>
</reference>
<dbReference type="PANTHER" id="PTHR21340">
    <property type="entry name" value="DIADENOSINE 5,5-P1,P4-TETRAPHOSPHATE PYROPHOSPHOHYDROLASE MUTT"/>
    <property type="match status" value="1"/>
</dbReference>
<dbReference type="Proteomes" id="UP000198822">
    <property type="component" value="Chromosome I"/>
</dbReference>
<dbReference type="EMBL" id="LT629695">
    <property type="protein sequence ID" value="SDH30393.1"/>
    <property type="molecule type" value="Genomic_DNA"/>
</dbReference>
<dbReference type="SUPFAM" id="SSF55811">
    <property type="entry name" value="Nudix"/>
    <property type="match status" value="1"/>
</dbReference>
<dbReference type="SMART" id="SM00855">
    <property type="entry name" value="PGAM"/>
    <property type="match status" value="1"/>
</dbReference>
<dbReference type="InterPro" id="IPR000086">
    <property type="entry name" value="NUDIX_hydrolase_dom"/>
</dbReference>
<organism evidence="3 4">
    <name type="scientific">Agrococcus jejuensis</name>
    <dbReference type="NCBI Taxonomy" id="399736"/>
    <lineage>
        <taxon>Bacteria</taxon>
        <taxon>Bacillati</taxon>
        <taxon>Actinomycetota</taxon>
        <taxon>Actinomycetes</taxon>
        <taxon>Micrococcales</taxon>
        <taxon>Microbacteriaceae</taxon>
        <taxon>Agrococcus</taxon>
    </lineage>
</organism>
<dbReference type="InterPro" id="IPR015797">
    <property type="entry name" value="NUDIX_hydrolase-like_dom_sf"/>
</dbReference>
<sequence>MTPQLAAGVGLWRRTTDGIEVLLVERTKHRDLSLPKGKLDPGEALPACAVRELEEETGYRVTLQAPLGTSEYRLPTGQDKVVYYWQAELRDRDPAHAFAPNDEIMALHWLPLAEAVSRCTYEHDAVLVRRLAERIEAGEADTFAIIALRHAKAADPYMWDRDDASRTLTSRGERQARQVAPSIAAFGVQSVLTSTAVRCRQTVAPLAAVAGLEPRAVRSLAQDTYMGRGDRLLRRVTKALRHRRTTVLCSHLPVIPVIVDAVATATATPDTPSLHRGAMLHTADFTVLHVGGADGRVLAVETHGAPH</sequence>
<dbReference type="PANTHER" id="PTHR21340:SF0">
    <property type="entry name" value="BIS(5'-NUCLEOSYL)-TETRAPHOSPHATASE [ASYMMETRICAL]"/>
    <property type="match status" value="1"/>
</dbReference>
<dbReference type="InterPro" id="IPR013078">
    <property type="entry name" value="His_Pase_superF_clade-1"/>
</dbReference>
<dbReference type="GO" id="GO:0004081">
    <property type="term" value="F:bis(5'-nucleosyl)-tetraphosphatase (asymmetrical) activity"/>
    <property type="evidence" value="ECO:0007669"/>
    <property type="project" value="TreeGrafter"/>
</dbReference>
<dbReference type="CDD" id="cd03673">
    <property type="entry name" value="NUDIX_Ap6A_hydrolase"/>
    <property type="match status" value="1"/>
</dbReference>
<feature type="domain" description="Nudix hydrolase" evidence="2">
    <location>
        <begin position="2"/>
        <end position="132"/>
    </location>
</feature>
<evidence type="ECO:0000259" key="2">
    <source>
        <dbReference type="PROSITE" id="PS51462"/>
    </source>
</evidence>
<dbReference type="Gene3D" id="3.90.79.10">
    <property type="entry name" value="Nucleoside Triphosphate Pyrophosphohydrolase"/>
    <property type="match status" value="1"/>
</dbReference>
<dbReference type="Gene3D" id="3.40.50.1240">
    <property type="entry name" value="Phosphoglycerate mutase-like"/>
    <property type="match status" value="1"/>
</dbReference>
<dbReference type="GO" id="GO:0006754">
    <property type="term" value="P:ATP biosynthetic process"/>
    <property type="evidence" value="ECO:0007669"/>
    <property type="project" value="TreeGrafter"/>
</dbReference>
<dbReference type="GO" id="GO:0006167">
    <property type="term" value="P:AMP biosynthetic process"/>
    <property type="evidence" value="ECO:0007669"/>
    <property type="project" value="TreeGrafter"/>
</dbReference>